<dbReference type="PROSITE" id="PS51898">
    <property type="entry name" value="TYR_RECOMBINASE"/>
    <property type="match status" value="1"/>
</dbReference>
<reference evidence="5 6" key="1">
    <citation type="submission" date="2018-08" db="EMBL/GenBank/DDBJ databases">
        <title>A genome reference for cultivated species of the human gut microbiota.</title>
        <authorList>
            <person name="Zou Y."/>
            <person name="Xue W."/>
            <person name="Luo G."/>
        </authorList>
    </citation>
    <scope>NUCLEOTIDE SEQUENCE [LARGE SCALE GENOMIC DNA]</scope>
    <source>
        <strain evidence="5 6">OM06-2</strain>
    </source>
</reference>
<feature type="domain" description="Tyr recombinase" evidence="4">
    <location>
        <begin position="202"/>
        <end position="378"/>
    </location>
</feature>
<dbReference type="Gene3D" id="1.10.443.10">
    <property type="entry name" value="Intergrase catalytic core"/>
    <property type="match status" value="1"/>
</dbReference>
<dbReference type="Proteomes" id="UP000260814">
    <property type="component" value="Unassembled WGS sequence"/>
</dbReference>
<keyword evidence="3" id="KW-0233">DNA recombination</keyword>
<evidence type="ECO:0000313" key="6">
    <source>
        <dbReference type="Proteomes" id="UP000260814"/>
    </source>
</evidence>
<evidence type="ECO:0000259" key="4">
    <source>
        <dbReference type="PROSITE" id="PS51898"/>
    </source>
</evidence>
<protein>
    <submittedName>
        <fullName evidence="5">Site-specific integrase</fullName>
    </submittedName>
</protein>
<dbReference type="InterPro" id="IPR011010">
    <property type="entry name" value="DNA_brk_join_enz"/>
</dbReference>
<evidence type="ECO:0000256" key="2">
    <source>
        <dbReference type="ARBA" id="ARBA00023125"/>
    </source>
</evidence>
<dbReference type="GO" id="GO:0006310">
    <property type="term" value="P:DNA recombination"/>
    <property type="evidence" value="ECO:0007669"/>
    <property type="project" value="UniProtKB-KW"/>
</dbReference>
<dbReference type="SUPFAM" id="SSF56349">
    <property type="entry name" value="DNA breaking-rejoining enzymes"/>
    <property type="match status" value="1"/>
</dbReference>
<dbReference type="GO" id="GO:0015074">
    <property type="term" value="P:DNA integration"/>
    <property type="evidence" value="ECO:0007669"/>
    <property type="project" value="InterPro"/>
</dbReference>
<evidence type="ECO:0000256" key="3">
    <source>
        <dbReference type="ARBA" id="ARBA00023172"/>
    </source>
</evidence>
<dbReference type="InterPro" id="IPR010998">
    <property type="entry name" value="Integrase_recombinase_N"/>
</dbReference>
<dbReference type="AlphaFoldDB" id="A0A3E4Z769"/>
<dbReference type="InterPro" id="IPR002104">
    <property type="entry name" value="Integrase_catalytic"/>
</dbReference>
<dbReference type="InterPro" id="IPR025269">
    <property type="entry name" value="SAM-like_dom"/>
</dbReference>
<comment type="similarity">
    <text evidence="1">Belongs to the 'phage' integrase family.</text>
</comment>
<organism evidence="5 6">
    <name type="scientific">Phocaeicola plebeius</name>
    <dbReference type="NCBI Taxonomy" id="310297"/>
    <lineage>
        <taxon>Bacteria</taxon>
        <taxon>Pseudomonadati</taxon>
        <taxon>Bacteroidota</taxon>
        <taxon>Bacteroidia</taxon>
        <taxon>Bacteroidales</taxon>
        <taxon>Bacteroidaceae</taxon>
        <taxon>Phocaeicola</taxon>
    </lineage>
</organism>
<dbReference type="RefSeq" id="WP_117702170.1">
    <property type="nucleotide sequence ID" value="NZ_QSTW01000013.1"/>
</dbReference>
<dbReference type="PANTHER" id="PTHR30349:SF64">
    <property type="entry name" value="PROPHAGE INTEGRASE INTD-RELATED"/>
    <property type="match status" value="1"/>
</dbReference>
<dbReference type="GO" id="GO:0003677">
    <property type="term" value="F:DNA binding"/>
    <property type="evidence" value="ECO:0007669"/>
    <property type="project" value="UniProtKB-KW"/>
</dbReference>
<dbReference type="Gene3D" id="1.10.150.130">
    <property type="match status" value="1"/>
</dbReference>
<proteinExistence type="inferred from homology"/>
<dbReference type="EMBL" id="QSTW01000013">
    <property type="protein sequence ID" value="RGM90376.1"/>
    <property type="molecule type" value="Genomic_DNA"/>
</dbReference>
<dbReference type="InterPro" id="IPR013762">
    <property type="entry name" value="Integrase-like_cat_sf"/>
</dbReference>
<dbReference type="PANTHER" id="PTHR30349">
    <property type="entry name" value="PHAGE INTEGRASE-RELATED"/>
    <property type="match status" value="1"/>
</dbReference>
<evidence type="ECO:0000256" key="1">
    <source>
        <dbReference type="ARBA" id="ARBA00008857"/>
    </source>
</evidence>
<dbReference type="InterPro" id="IPR050090">
    <property type="entry name" value="Tyrosine_recombinase_XerCD"/>
</dbReference>
<comment type="caution">
    <text evidence="5">The sequence shown here is derived from an EMBL/GenBank/DDBJ whole genome shotgun (WGS) entry which is preliminary data.</text>
</comment>
<dbReference type="Pfam" id="PF13102">
    <property type="entry name" value="Phage_int_SAM_5"/>
    <property type="match status" value="1"/>
</dbReference>
<name>A0A3E4Z769_9BACT</name>
<gene>
    <name evidence="5" type="ORF">DXB87_10775</name>
</gene>
<evidence type="ECO:0000313" key="5">
    <source>
        <dbReference type="EMBL" id="RGM90376.1"/>
    </source>
</evidence>
<keyword evidence="2" id="KW-0238">DNA-binding</keyword>
<sequence>MNKIKYSICVKEFDSGMFSVYVRCEQFGKSILIDTNVHVFHDEWDGENGLIIRNPNARKLNLFIRKTLYQLEEYELDYDGEFTLSKLKEIWDGRESSNDFYSMMEYQIEHRDIREGTKGIHRRVLKHLRKFCKECSVSDITEDYAKGFIRYMREAGLNQTTIGMQIHVLRCYYNIARKLFGNKVPSGSFDFYHEKLSDRLKYKMKSLTDDDIRKIENYIARTDTPSRFIVTLDRFLFMAYTGARISDFASFSPKNFTIENGKMWLTYTSIKTNTGVRIPISSIFDGRAEQIINKYLYRLDDFFGIKKELFNARLKTAIKHAGIDKNVSAHVARHTCASRLVNKDVPVTTIQKVIGHRSLKMTMVYAQTSESTLIRQLSI</sequence>
<accession>A0A3E4Z769</accession>
<dbReference type="Pfam" id="PF00589">
    <property type="entry name" value="Phage_integrase"/>
    <property type="match status" value="1"/>
</dbReference>
<dbReference type="CDD" id="cd01185">
    <property type="entry name" value="INTN1_C_like"/>
    <property type="match status" value="1"/>
</dbReference>